<dbReference type="EMBL" id="OC319564">
    <property type="protein sequence ID" value="CAD7405769.1"/>
    <property type="molecule type" value="Genomic_DNA"/>
</dbReference>
<dbReference type="Pfam" id="PF09746">
    <property type="entry name" value="Membralin"/>
    <property type="match status" value="1"/>
</dbReference>
<keyword evidence="2" id="KW-0812">Transmembrane</keyword>
<gene>
    <name evidence="3" type="ORF">TCEB3V08_LOCUS8152</name>
</gene>
<evidence type="ECO:0000256" key="1">
    <source>
        <dbReference type="SAM" id="MobiDB-lite"/>
    </source>
</evidence>
<feature type="transmembrane region" description="Helical" evidence="2">
    <location>
        <begin position="43"/>
        <end position="62"/>
    </location>
</feature>
<evidence type="ECO:0000256" key="2">
    <source>
        <dbReference type="SAM" id="Phobius"/>
    </source>
</evidence>
<protein>
    <submittedName>
        <fullName evidence="3">Uncharacterized protein</fullName>
    </submittedName>
</protein>
<keyword evidence="2" id="KW-1133">Transmembrane helix</keyword>
<accession>A0A7R9D0C9</accession>
<feature type="region of interest" description="Disordered" evidence="1">
    <location>
        <begin position="70"/>
        <end position="98"/>
    </location>
</feature>
<organism evidence="3">
    <name type="scientific">Timema cristinae</name>
    <name type="common">Walking stick</name>
    <dbReference type="NCBI Taxonomy" id="61476"/>
    <lineage>
        <taxon>Eukaryota</taxon>
        <taxon>Metazoa</taxon>
        <taxon>Ecdysozoa</taxon>
        <taxon>Arthropoda</taxon>
        <taxon>Hexapoda</taxon>
        <taxon>Insecta</taxon>
        <taxon>Pterygota</taxon>
        <taxon>Neoptera</taxon>
        <taxon>Polyneoptera</taxon>
        <taxon>Phasmatodea</taxon>
        <taxon>Timematodea</taxon>
        <taxon>Timematoidea</taxon>
        <taxon>Timematidae</taxon>
        <taxon>Timema</taxon>
    </lineage>
</organism>
<dbReference type="InterPro" id="IPR019144">
    <property type="entry name" value="Membralin"/>
</dbReference>
<reference evidence="3" key="1">
    <citation type="submission" date="2020-11" db="EMBL/GenBank/DDBJ databases">
        <authorList>
            <person name="Tran Van P."/>
        </authorList>
    </citation>
    <scope>NUCLEOTIDE SEQUENCE</scope>
</reference>
<sequence>MKADRVPVDVQPSDVLALRRTKLLFLYYRNVVTGEHYRFVSMWMARTSYLAAFFIMLVFVNITSLQHHKRETPNSHQKLPQQTKLVRPTHLTPVPDNE</sequence>
<proteinExistence type="predicted"/>
<keyword evidence="2" id="KW-0472">Membrane</keyword>
<feature type="compositionally biased region" description="Polar residues" evidence="1">
    <location>
        <begin position="74"/>
        <end position="84"/>
    </location>
</feature>
<evidence type="ECO:0000313" key="3">
    <source>
        <dbReference type="EMBL" id="CAD7405769.1"/>
    </source>
</evidence>
<name>A0A7R9D0C9_TIMCR</name>
<dbReference type="AlphaFoldDB" id="A0A7R9D0C9"/>